<reference evidence="3 4" key="1">
    <citation type="submission" date="2018-11" db="EMBL/GenBank/DDBJ databases">
        <title>Genomic Encyclopedia of Type Strains, Phase IV (KMG-IV): sequencing the most valuable type-strain genomes for metagenomic binning, comparative biology and taxonomic classification.</title>
        <authorList>
            <person name="Goeker M."/>
        </authorList>
    </citation>
    <scope>NUCLEOTIDE SEQUENCE [LARGE SCALE GENOMIC DNA]</scope>
    <source>
        <strain evidence="3 4">DSM 100316</strain>
    </source>
</reference>
<evidence type="ECO:0000313" key="3">
    <source>
        <dbReference type="EMBL" id="ROS00137.1"/>
    </source>
</evidence>
<dbReference type="InterPro" id="IPR000620">
    <property type="entry name" value="EamA_dom"/>
</dbReference>
<feature type="transmembrane region" description="Helical" evidence="1">
    <location>
        <begin position="69"/>
        <end position="91"/>
    </location>
</feature>
<feature type="transmembrane region" description="Helical" evidence="1">
    <location>
        <begin position="35"/>
        <end position="57"/>
    </location>
</feature>
<feature type="domain" description="EamA" evidence="2">
    <location>
        <begin position="7"/>
        <end position="136"/>
    </location>
</feature>
<name>A0A3N2DK34_9GAMM</name>
<evidence type="ECO:0000313" key="4">
    <source>
        <dbReference type="Proteomes" id="UP000275394"/>
    </source>
</evidence>
<dbReference type="GO" id="GO:0016020">
    <property type="term" value="C:membrane"/>
    <property type="evidence" value="ECO:0007669"/>
    <property type="project" value="InterPro"/>
</dbReference>
<keyword evidence="1" id="KW-1133">Transmembrane helix</keyword>
<feature type="transmembrane region" description="Helical" evidence="1">
    <location>
        <begin position="232"/>
        <end position="251"/>
    </location>
</feature>
<proteinExistence type="predicted"/>
<evidence type="ECO:0000259" key="2">
    <source>
        <dbReference type="Pfam" id="PF00892"/>
    </source>
</evidence>
<keyword evidence="1" id="KW-0472">Membrane</keyword>
<dbReference type="RefSeq" id="WP_123713120.1">
    <property type="nucleotide sequence ID" value="NZ_RKHR01000005.1"/>
</dbReference>
<feature type="transmembrane region" description="Helical" evidence="1">
    <location>
        <begin position="120"/>
        <end position="137"/>
    </location>
</feature>
<dbReference type="Proteomes" id="UP000275394">
    <property type="component" value="Unassembled WGS sequence"/>
</dbReference>
<dbReference type="SUPFAM" id="SSF103481">
    <property type="entry name" value="Multidrug resistance efflux transporter EmrE"/>
    <property type="match status" value="2"/>
</dbReference>
<feature type="domain" description="EamA" evidence="2">
    <location>
        <begin position="146"/>
        <end position="274"/>
    </location>
</feature>
<feature type="transmembrane region" description="Helical" evidence="1">
    <location>
        <begin position="143"/>
        <end position="162"/>
    </location>
</feature>
<feature type="transmembrane region" description="Helical" evidence="1">
    <location>
        <begin position="198"/>
        <end position="220"/>
    </location>
</feature>
<feature type="transmembrane region" description="Helical" evidence="1">
    <location>
        <begin position="174"/>
        <end position="192"/>
    </location>
</feature>
<sequence length="302" mass="33020">MKRNVLLGIALLIIGSAFSSVYDVAIKWLPADTNAATFMLVRQCVSILIALPLWLHAGASTSKKMKIHLIRGNIGVFGALFLVLGLMSLPLATVSSLFYSAPLMIMLMGGLFLKEKISGVQALACIIAFVGILIILRPSQVNIFGLAVIASAFVFSICQLLLKKLPHSESPAITLFFTNLFGFPPVLAFVAYQGVEGLSWSLLLVAILANGSLLIYQWFCVLAYRQAQASEIAIAEYSGLLFCIFFGWLFFDEWLDGLSWLGTALVIMPSLLLSWLSSRRGRGWAGFFWGKLRGRSVVAEAE</sequence>
<organism evidence="3 4">
    <name type="scientific">Sinobacterium caligoides</name>
    <dbReference type="NCBI Taxonomy" id="933926"/>
    <lineage>
        <taxon>Bacteria</taxon>
        <taxon>Pseudomonadati</taxon>
        <taxon>Pseudomonadota</taxon>
        <taxon>Gammaproteobacteria</taxon>
        <taxon>Cellvibrionales</taxon>
        <taxon>Spongiibacteraceae</taxon>
        <taxon>Sinobacterium</taxon>
    </lineage>
</organism>
<dbReference type="PANTHER" id="PTHR22911:SF103">
    <property type="entry name" value="BLR2811 PROTEIN"/>
    <property type="match status" value="1"/>
</dbReference>
<dbReference type="EMBL" id="RKHR01000005">
    <property type="protein sequence ID" value="ROS00137.1"/>
    <property type="molecule type" value="Genomic_DNA"/>
</dbReference>
<dbReference type="PANTHER" id="PTHR22911">
    <property type="entry name" value="ACYL-MALONYL CONDENSING ENZYME-RELATED"/>
    <property type="match status" value="1"/>
</dbReference>
<feature type="transmembrane region" description="Helical" evidence="1">
    <location>
        <begin position="257"/>
        <end position="276"/>
    </location>
</feature>
<comment type="caution">
    <text evidence="3">The sequence shown here is derived from an EMBL/GenBank/DDBJ whole genome shotgun (WGS) entry which is preliminary data.</text>
</comment>
<gene>
    <name evidence="3" type="ORF">EDC56_2773</name>
</gene>
<protein>
    <submittedName>
        <fullName evidence="3">EamA-like transporter family protein</fullName>
    </submittedName>
</protein>
<dbReference type="Pfam" id="PF00892">
    <property type="entry name" value="EamA"/>
    <property type="match status" value="2"/>
</dbReference>
<dbReference type="OrthoDB" id="6115788at2"/>
<dbReference type="InterPro" id="IPR037185">
    <property type="entry name" value="EmrE-like"/>
</dbReference>
<dbReference type="AlphaFoldDB" id="A0A3N2DK34"/>
<keyword evidence="4" id="KW-1185">Reference proteome</keyword>
<accession>A0A3N2DK34</accession>
<keyword evidence="1" id="KW-0812">Transmembrane</keyword>
<evidence type="ECO:0000256" key="1">
    <source>
        <dbReference type="SAM" id="Phobius"/>
    </source>
</evidence>